<reference evidence="1 2" key="1">
    <citation type="submission" date="2016-09" db="EMBL/GenBank/DDBJ databases">
        <title>Genomic Taxonomy of the Vibrionaceae.</title>
        <authorList>
            <person name="Gonzalez-Castillo A."/>
            <person name="Gomez-Gil B."/>
            <person name="Enciso-Ibarra K."/>
        </authorList>
    </citation>
    <scope>NUCLEOTIDE SEQUENCE [LARGE SCALE GENOMIC DNA]</scope>
    <source>
        <strain evidence="1 2">CAIM 1902</strain>
    </source>
</reference>
<proteinExistence type="predicted"/>
<protein>
    <recommendedName>
        <fullName evidence="3">SAM-dependent methyltransferase</fullName>
    </recommendedName>
</protein>
<dbReference type="EMBL" id="MJMH01000172">
    <property type="protein sequence ID" value="OLQ91675.1"/>
    <property type="molecule type" value="Genomic_DNA"/>
</dbReference>
<sequence length="241" mass="28105">MTLLNHRNSLGNRVELASRIRPCDLTELRALLLDEKGRLRPVPAKELESIPHDELQYFCHIYGLYSVPSIEFIEWLEFHIEDKEKCVEIAAGNGVYGRHLGVTMTDNYMQHPKNRAKFRNAIQAYDNDSIPLVQYGDDVIEEDGKEAVRLRKAETVLCAWATHRYQRTKHHLGGNMFGIDFEWIAKRKHVKKIILVGNITTHKNNPLMDYPHEEHELTGYLFSRSSYPQFDRVFIWNVADD</sequence>
<dbReference type="RefSeq" id="WP_075715047.1">
    <property type="nucleotide sequence ID" value="NZ_AP019656.1"/>
</dbReference>
<gene>
    <name evidence="1" type="ORF">BIY20_09740</name>
</gene>
<dbReference type="Proteomes" id="UP000186039">
    <property type="component" value="Unassembled WGS sequence"/>
</dbReference>
<evidence type="ECO:0000313" key="2">
    <source>
        <dbReference type="Proteomes" id="UP000186039"/>
    </source>
</evidence>
<evidence type="ECO:0008006" key="3">
    <source>
        <dbReference type="Google" id="ProtNLM"/>
    </source>
</evidence>
<name>A0ABX3FFK1_9VIBR</name>
<keyword evidence="2" id="KW-1185">Reference proteome</keyword>
<evidence type="ECO:0000313" key="1">
    <source>
        <dbReference type="EMBL" id="OLQ91675.1"/>
    </source>
</evidence>
<comment type="caution">
    <text evidence="1">The sequence shown here is derived from an EMBL/GenBank/DDBJ whole genome shotgun (WGS) entry which is preliminary data.</text>
</comment>
<organism evidence="1 2">
    <name type="scientific">Vibrio panuliri</name>
    <dbReference type="NCBI Taxonomy" id="1381081"/>
    <lineage>
        <taxon>Bacteria</taxon>
        <taxon>Pseudomonadati</taxon>
        <taxon>Pseudomonadota</taxon>
        <taxon>Gammaproteobacteria</taxon>
        <taxon>Vibrionales</taxon>
        <taxon>Vibrionaceae</taxon>
        <taxon>Vibrio</taxon>
    </lineage>
</organism>
<accession>A0ABX3FFK1</accession>